<protein>
    <submittedName>
        <fullName evidence="2">Uncharacterized protein</fullName>
    </submittedName>
</protein>
<reference evidence="2" key="1">
    <citation type="journal article" date="1999" name="Methods Enzymol.">
        <title>High-efficiency full-length cDNA cloning.</title>
        <authorList>
            <person name="Carninci P."/>
            <person name="Hayashizaki Y."/>
        </authorList>
    </citation>
    <scope>NUCLEOTIDE SEQUENCE</scope>
    <source>
        <strain evidence="2">C57BL/6J</strain>
        <tissue evidence="2">Testis</tissue>
    </source>
</reference>
<feature type="region of interest" description="Disordered" evidence="1">
    <location>
        <begin position="1"/>
        <end position="20"/>
    </location>
</feature>
<dbReference type="AlphaFoldDB" id="Q9D9J4"/>
<dbReference type="AGR" id="MGI:1920612"/>
<accession>Q9D9J4</accession>
<reference evidence="2" key="8">
    <citation type="journal article" date="2005" name="Science">
        <title>Antisense Transcription in the Mammalian Transcriptome.</title>
        <authorList>
            <consortium name="RIKEN Genome Exploration Research Group and Genome Science Group (Genome Network Project Core Group) and the FANTOM Consortium"/>
        </authorList>
    </citation>
    <scope>NUCLEOTIDE SEQUENCE</scope>
    <source>
        <strain evidence="2">C57BL/6J</strain>
        <tissue evidence="2">Testis</tissue>
    </source>
</reference>
<name>Q9D9J4_MOUSE</name>
<gene>
    <name evidence="3" type="primary">1700061I17Rik</name>
</gene>
<reference evidence="2" key="4">
    <citation type="submission" date="2000-07" db="EMBL/GenBank/DDBJ databases">
        <authorList>
            <person name="Adachi J."/>
            <person name="Aizawa K."/>
            <person name="Akahira S."/>
            <person name="Akimura T."/>
            <person name="Arai A."/>
            <person name="Aono H."/>
            <person name="Arakawa T."/>
            <person name="Bono H."/>
            <person name="Carninci P."/>
            <person name="Fukuda S."/>
            <person name="Fukunishi Y."/>
            <person name="Furuno M."/>
            <person name="Hanagaki T."/>
            <person name="Hara A."/>
            <person name="Hayatsu N."/>
            <person name="Hiramoto K."/>
            <person name="Hiraoka T."/>
            <person name="Hori F."/>
            <person name="Imotani K."/>
            <person name="Ishii Y."/>
            <person name="Itoh M."/>
            <person name="Izawa M."/>
            <person name="Kasukawa T."/>
            <person name="Kato H."/>
            <person name="Kawai J."/>
            <person name="Kojima Y."/>
            <person name="Konno H."/>
            <person name="Kouda M."/>
            <person name="Koya S."/>
            <person name="Kurihara C."/>
            <person name="Matsuyama T."/>
            <person name="Miyazaki A."/>
            <person name="Nishi K."/>
            <person name="Nomura K."/>
            <person name="Numazaki R."/>
            <person name="Ohno M."/>
            <person name="Okazaki Y."/>
            <person name="Okido T."/>
            <person name="Owa C."/>
            <person name="Saito H."/>
            <person name="Saito R."/>
            <person name="Sakai C."/>
            <person name="Sakai K."/>
            <person name="Sano H."/>
            <person name="Sasaki D."/>
            <person name="Shibata K."/>
            <person name="Shibata Y."/>
            <person name="Shinagawa A."/>
            <person name="Shiraki T."/>
            <person name="Sogabe Y."/>
            <person name="Suzuki H."/>
            <person name="Tagami M."/>
            <person name="Tagawa A."/>
            <person name="Takahashi F."/>
            <person name="Tanaka T."/>
            <person name="Tejima Y."/>
            <person name="Toya T."/>
            <person name="Yamamura T."/>
            <person name="Yasunishi A."/>
            <person name="Yoshida K."/>
            <person name="Yoshino M."/>
            <person name="Muramatsu M."/>
            <person name="Hayashizaki Y."/>
        </authorList>
    </citation>
    <scope>NUCLEOTIDE SEQUENCE</scope>
    <source>
        <strain evidence="2">C57BL/6J</strain>
        <tissue evidence="2">Testis</tissue>
    </source>
</reference>
<reference evidence="2" key="3">
    <citation type="journal article" date="2000" name="Genome Res.">
        <title>RIKEN integrated sequence analysis (RISA) system--384-format sequencing pipeline with 384 multicapillary sequencer.</title>
        <authorList>
            <person name="Shibata K."/>
            <person name="Itoh M."/>
            <person name="Aizawa K."/>
            <person name="Nagaoka S."/>
            <person name="Sasaki N."/>
            <person name="Carninci P."/>
            <person name="Konno H."/>
            <person name="Akiyama J."/>
            <person name="Nishi K."/>
            <person name="Kitsunai T."/>
            <person name="Tashiro H."/>
            <person name="Itoh M."/>
            <person name="Sumi N."/>
            <person name="Ishii Y."/>
            <person name="Nakamura S."/>
            <person name="Hazama M."/>
            <person name="Nishine T."/>
            <person name="Harada A."/>
            <person name="Yamamoto R."/>
            <person name="Matsumoto H."/>
            <person name="Sakaguchi S."/>
            <person name="Ikegami T."/>
            <person name="Kashiwagi K."/>
            <person name="Fujiwake S."/>
            <person name="Inoue K."/>
            <person name="Togawa Y."/>
            <person name="Izawa M."/>
            <person name="Ohara E."/>
            <person name="Watahiki M."/>
            <person name="Yoneda Y."/>
            <person name="Ishikawa T."/>
            <person name="Ozawa K."/>
            <person name="Tanaka T."/>
            <person name="Matsuura S."/>
            <person name="Kawai J."/>
            <person name="Okazaki Y."/>
            <person name="Muramatsu M."/>
            <person name="Inoue Y."/>
            <person name="Kira A."/>
            <person name="Hayashizaki Y."/>
        </authorList>
    </citation>
    <scope>NUCLEOTIDE SEQUENCE</scope>
    <source>
        <strain evidence="2">C57BL/6J</strain>
        <tissue evidence="2">Testis</tissue>
    </source>
</reference>
<sequence>MAASFKETSTENRDASSTDPSSAGMNILYLAVLLYSLEPSLFLERQDTLGKGPGRNKSSYVFILENPSTSKEATNRLTPHSIRLFKVQQSNAVVSRVWLPLPRLTSDVPLKKSAFLLFFVIFSVCS</sequence>
<evidence type="ECO:0000313" key="3">
    <source>
        <dbReference type="MGI" id="MGI:1920612"/>
    </source>
</evidence>
<evidence type="ECO:0000256" key="1">
    <source>
        <dbReference type="SAM" id="MobiDB-lite"/>
    </source>
</evidence>
<evidence type="ECO:0000313" key="2">
    <source>
        <dbReference type="EMBL" id="BAB24764.1"/>
    </source>
</evidence>
<dbReference type="MGI" id="MGI:1920612">
    <property type="gene designation" value="1700061I17Rik"/>
</dbReference>
<reference evidence="2" key="2">
    <citation type="journal article" date="2000" name="Genome Res.">
        <title>Normalization and subtraction of cap-trapper-selected cDNAs to prepare full-length cDNA libraries for rapid discovery of new genes.</title>
        <authorList>
            <person name="Carninci P."/>
            <person name="Shibata Y."/>
            <person name="Hayatsu N."/>
            <person name="Sugahara Y."/>
            <person name="Shibata K."/>
            <person name="Itoh M."/>
            <person name="Konno H."/>
            <person name="Okazaki Y."/>
            <person name="Muramatsu M."/>
            <person name="Hayashizaki Y."/>
        </authorList>
    </citation>
    <scope>NUCLEOTIDE SEQUENCE</scope>
    <source>
        <strain evidence="2">C57BL/6J</strain>
        <tissue evidence="2">Testis</tissue>
    </source>
</reference>
<dbReference type="EMBL" id="AK006854">
    <property type="protein sequence ID" value="BAB24764.1"/>
    <property type="molecule type" value="mRNA"/>
</dbReference>
<proteinExistence type="evidence at transcript level"/>
<reference evidence="2" key="6">
    <citation type="journal article" date="2002" name="Nature">
        <title>Analysis of the mouse transcriptome based on functional annotation of 60,770 full-length cDNAs.</title>
        <authorList>
            <consortium name="The FANTOM Consortium and the RIKEN Genome Exploration Research Group Phase I and II Team"/>
        </authorList>
    </citation>
    <scope>NUCLEOTIDE SEQUENCE</scope>
    <source>
        <strain evidence="2">C57BL/6J</strain>
        <tissue evidence="2">Testis</tissue>
    </source>
</reference>
<reference evidence="2" key="5">
    <citation type="journal article" date="2001" name="Nature">
        <title>Functional annotation of a full-length mouse cDNA collection.</title>
        <authorList>
            <consortium name="The RIKEN Genome Exploration Research Group Phase II Team and the FANTOM Consortium"/>
        </authorList>
    </citation>
    <scope>NUCLEOTIDE SEQUENCE</scope>
    <source>
        <strain evidence="2">C57BL/6J</strain>
        <tissue evidence="2">Testis</tissue>
    </source>
</reference>
<reference evidence="2" key="7">
    <citation type="journal article" date="2005" name="Science">
        <title>The Transcriptional Landscape of the Mammalian Genome.</title>
        <authorList>
            <consortium name="The FANTOM Consortium"/>
            <consortium name="Riken Genome Exploration Research Group and Genome Science Group (Genome Network Project Core Group)"/>
        </authorList>
    </citation>
    <scope>NUCLEOTIDE SEQUENCE</scope>
    <source>
        <strain evidence="2">C57BL/6J</strain>
        <tissue evidence="2">Testis</tissue>
    </source>
</reference>
<organism evidence="2">
    <name type="scientific">Mus musculus</name>
    <name type="common">Mouse</name>
    <dbReference type="NCBI Taxonomy" id="10090"/>
    <lineage>
        <taxon>Eukaryota</taxon>
        <taxon>Metazoa</taxon>
        <taxon>Chordata</taxon>
        <taxon>Craniata</taxon>
        <taxon>Vertebrata</taxon>
        <taxon>Euteleostomi</taxon>
        <taxon>Mammalia</taxon>
        <taxon>Eutheria</taxon>
        <taxon>Euarchontoglires</taxon>
        <taxon>Glires</taxon>
        <taxon>Rodentia</taxon>
        <taxon>Myomorpha</taxon>
        <taxon>Muroidea</taxon>
        <taxon>Muridae</taxon>
        <taxon>Murinae</taxon>
        <taxon>Mus</taxon>
        <taxon>Mus</taxon>
    </lineage>
</organism>